<evidence type="ECO:0000313" key="2">
    <source>
        <dbReference type="EMBL" id="SIS70871.1"/>
    </source>
</evidence>
<evidence type="ECO:0000313" key="3">
    <source>
        <dbReference type="Proteomes" id="UP000186156"/>
    </source>
</evidence>
<dbReference type="InterPro" id="IPR005531">
    <property type="entry name" value="Asp23"/>
</dbReference>
<name>A0A1N7LAS8_9BACL</name>
<dbReference type="RefSeq" id="WP_076345442.1">
    <property type="nucleotide sequence ID" value="NZ_FTOO01000003.1"/>
</dbReference>
<proteinExistence type="inferred from homology"/>
<reference evidence="3" key="1">
    <citation type="submission" date="2017-01" db="EMBL/GenBank/DDBJ databases">
        <authorList>
            <person name="Varghese N."/>
            <person name="Submissions S."/>
        </authorList>
    </citation>
    <scope>NUCLEOTIDE SEQUENCE [LARGE SCALE GENOMIC DNA]</scope>
    <source>
        <strain evidence="3">DSM 16176</strain>
    </source>
</reference>
<comment type="similarity">
    <text evidence="1">Belongs to the asp23 family.</text>
</comment>
<organism evidence="2 3">
    <name type="scientific">Alicyclobacillus vulcanalis</name>
    <dbReference type="NCBI Taxonomy" id="252246"/>
    <lineage>
        <taxon>Bacteria</taxon>
        <taxon>Bacillati</taxon>
        <taxon>Bacillota</taxon>
        <taxon>Bacilli</taxon>
        <taxon>Bacillales</taxon>
        <taxon>Alicyclobacillaceae</taxon>
        <taxon>Alicyclobacillus</taxon>
    </lineage>
</organism>
<dbReference type="PANTHER" id="PTHR34297:SF2">
    <property type="entry name" value="ASP23_GLS24 FAMILY ENVELOPE STRESS RESPONSE PROTEIN"/>
    <property type="match status" value="1"/>
</dbReference>
<dbReference type="EMBL" id="FTOO01000003">
    <property type="protein sequence ID" value="SIS70871.1"/>
    <property type="molecule type" value="Genomic_DNA"/>
</dbReference>
<protein>
    <submittedName>
        <fullName evidence="2">Uncharacterized conserved protein YloU, alkaline shock protein (Asp23) family</fullName>
    </submittedName>
</protein>
<dbReference type="STRING" id="252246.SAMN05421799_1036"/>
<sequence>MPKTVETSLGKVQIAEEVVAKIAGMAALECPGLAGMAPRRQVMDRLNEVLRRENLERGVDVQIGPNGDDVKVGLYIIVQYGVNIYDTAVNVQERVADALNRYIGMDNTQIHVYVQGVDFGEGNR</sequence>
<dbReference type="Pfam" id="PF03780">
    <property type="entry name" value="Asp23"/>
    <property type="match status" value="1"/>
</dbReference>
<keyword evidence="3" id="KW-1185">Reference proteome</keyword>
<evidence type="ECO:0000256" key="1">
    <source>
        <dbReference type="ARBA" id="ARBA00005721"/>
    </source>
</evidence>
<dbReference type="AlphaFoldDB" id="A0A1N7LAS8"/>
<dbReference type="Proteomes" id="UP000186156">
    <property type="component" value="Unassembled WGS sequence"/>
</dbReference>
<gene>
    <name evidence="2" type="ORF">SAMN05421799_1036</name>
</gene>
<dbReference type="PANTHER" id="PTHR34297">
    <property type="entry name" value="HYPOTHETICAL CYTOSOLIC PROTEIN-RELATED"/>
    <property type="match status" value="1"/>
</dbReference>
<accession>A0A1N7LAS8</accession>
<dbReference type="OrthoDB" id="9791482at2"/>